<dbReference type="RefSeq" id="WP_202232540.1">
    <property type="nucleotide sequence ID" value="NZ_AP018365.1"/>
</dbReference>
<accession>A0A7U3WH02</accession>
<feature type="compositionally biased region" description="Low complexity" evidence="1">
    <location>
        <begin position="335"/>
        <end position="344"/>
    </location>
</feature>
<sequence length="364" mass="39732">MTEFSGINPARLLTTIDTVTKDQQTLRSAVTAMQKQFTRQGLDDQPLRSLLLVCSWMDDQVPMLKRRYDLTLISTAPYPGHPGMVEIDESLMTNGPVGIALRLLAEGDTVHPLNINAEELRAITAASKETGISQNLLMAIVWQEQQWYQNIDPAQDSLLTDGGHLFDWTLEQSVKPDKSLGITHMKLATAREVIGREPREFTADGKFLGDLDDSELTKYIEENPDFDIKLSAHYLKQLQANPHGAGSDKQLFLLYAADTQQVRDANALYGDATAPRGGAIHSRAANWDKLKVPLQDANAWADLTDKQRKAALATLAADIPEGQSVNLSPVYAPDGVETTVYGTGPVPPGTPTPSPGPAPTPPED</sequence>
<reference evidence="2 3" key="3">
    <citation type="journal article" date="2011" name="Nat. Chem. Biol.">
        <title>Reveromycin A biosynthesis uses RevG and RevJ for stereospecific spiroacetal formation.</title>
        <authorList>
            <person name="Takahashi S."/>
            <person name="Toyoda A."/>
            <person name="Sekiyama Y."/>
            <person name="Takagi H."/>
            <person name="Nogawa T."/>
            <person name="Uramoto M."/>
            <person name="Suzuki R."/>
            <person name="Koshino H."/>
            <person name="Kumano T."/>
            <person name="Panthee S."/>
            <person name="Dairi T."/>
            <person name="Ishikawa J."/>
            <person name="Ikeda H."/>
            <person name="Sakaki Y."/>
            <person name="Osada H."/>
        </authorList>
    </citation>
    <scope>NUCLEOTIDE SEQUENCE [LARGE SCALE GENOMIC DNA]</scope>
    <source>
        <strain evidence="2 3">SN-593</strain>
    </source>
</reference>
<dbReference type="AlphaFoldDB" id="A0A7U3WH02"/>
<dbReference type="Gene3D" id="1.10.530.10">
    <property type="match status" value="1"/>
</dbReference>
<evidence type="ECO:0000313" key="3">
    <source>
        <dbReference type="Proteomes" id="UP000595703"/>
    </source>
</evidence>
<evidence type="ECO:0000256" key="1">
    <source>
        <dbReference type="SAM" id="MobiDB-lite"/>
    </source>
</evidence>
<dbReference type="KEGG" id="arev:RVR_1171"/>
<feature type="compositionally biased region" description="Pro residues" evidence="1">
    <location>
        <begin position="345"/>
        <end position="364"/>
    </location>
</feature>
<proteinExistence type="predicted"/>
<reference evidence="2 3" key="2">
    <citation type="journal article" date="2011" name="J. Antibiot.">
        <title>Furaquinocins I and J: novel polyketide isoprenoid hybrid compounds from Streptomyces reveromyceticus SN-593.</title>
        <authorList>
            <person name="Panthee S."/>
            <person name="Takahashi S."/>
            <person name="Takagi H."/>
            <person name="Nogawa T."/>
            <person name="Oowada E."/>
            <person name="Uramoto M."/>
            <person name="Osada H."/>
        </authorList>
    </citation>
    <scope>NUCLEOTIDE SEQUENCE [LARGE SCALE GENOMIC DNA]</scope>
    <source>
        <strain evidence="2 3">SN-593</strain>
    </source>
</reference>
<protein>
    <submittedName>
        <fullName evidence="2">Uncharacterized protein</fullName>
    </submittedName>
</protein>
<reference evidence="2 3" key="1">
    <citation type="journal article" date="2010" name="J. Bacteriol.">
        <title>Biochemical characterization of a novel indole prenyltransferase from Streptomyces sp. SN-593.</title>
        <authorList>
            <person name="Takahashi S."/>
            <person name="Takagi H."/>
            <person name="Toyoda A."/>
            <person name="Uramoto M."/>
            <person name="Nogawa T."/>
            <person name="Ueki M."/>
            <person name="Sakaki Y."/>
            <person name="Osada H."/>
        </authorList>
    </citation>
    <scope>NUCLEOTIDE SEQUENCE [LARGE SCALE GENOMIC DNA]</scope>
    <source>
        <strain evidence="2 3">SN-593</strain>
    </source>
</reference>
<keyword evidence="3" id="KW-1185">Reference proteome</keyword>
<feature type="region of interest" description="Disordered" evidence="1">
    <location>
        <begin position="330"/>
        <end position="364"/>
    </location>
</feature>
<name>A0A7U3WH02_9ACTN</name>
<organism evidence="2 3">
    <name type="scientific">Actinacidiphila reveromycinica</name>
    <dbReference type="NCBI Taxonomy" id="659352"/>
    <lineage>
        <taxon>Bacteria</taxon>
        <taxon>Bacillati</taxon>
        <taxon>Actinomycetota</taxon>
        <taxon>Actinomycetes</taxon>
        <taxon>Kitasatosporales</taxon>
        <taxon>Streptomycetaceae</taxon>
        <taxon>Actinacidiphila</taxon>
    </lineage>
</organism>
<dbReference type="EMBL" id="AP018365">
    <property type="protein sequence ID" value="BBA96045.1"/>
    <property type="molecule type" value="Genomic_DNA"/>
</dbReference>
<gene>
    <name evidence="2" type="ORF">RVR_1171</name>
</gene>
<evidence type="ECO:0000313" key="2">
    <source>
        <dbReference type="EMBL" id="BBA96045.1"/>
    </source>
</evidence>
<reference evidence="2 3" key="4">
    <citation type="journal article" date="2020" name="Sci. Rep.">
        <title>beta-carboline chemical signals induce reveromycin production through a LuxR family regulator in Streptomyces sp. SN-593.</title>
        <authorList>
            <person name="Panthee S."/>
            <person name="Kito N."/>
            <person name="Hayashi T."/>
            <person name="Shimizu T."/>
            <person name="Ishikawa J."/>
            <person name="Hamamoto H."/>
            <person name="Osada H."/>
            <person name="Takahashi S."/>
        </authorList>
    </citation>
    <scope>NUCLEOTIDE SEQUENCE [LARGE SCALE GENOMIC DNA]</scope>
    <source>
        <strain evidence="2 3">SN-593</strain>
    </source>
</reference>
<dbReference type="Proteomes" id="UP000595703">
    <property type="component" value="Chromosome"/>
</dbReference>